<evidence type="ECO:0000313" key="6">
    <source>
        <dbReference type="EMBL" id="NNF06820.1"/>
    </source>
</evidence>
<dbReference type="PANTHER" id="PTHR32071">
    <property type="entry name" value="TRANSCRIPTIONAL REGULATORY PROTEIN"/>
    <property type="match status" value="1"/>
</dbReference>
<dbReference type="GO" id="GO:0000160">
    <property type="term" value="P:phosphorelay signal transduction system"/>
    <property type="evidence" value="ECO:0007669"/>
    <property type="project" value="InterPro"/>
</dbReference>
<dbReference type="InterPro" id="IPR001789">
    <property type="entry name" value="Sig_transdc_resp-reg_receiver"/>
</dbReference>
<organism evidence="6 7">
    <name type="scientific">Eiseniibacteriota bacterium</name>
    <dbReference type="NCBI Taxonomy" id="2212470"/>
    <lineage>
        <taxon>Bacteria</taxon>
        <taxon>Candidatus Eiseniibacteriota</taxon>
    </lineage>
</organism>
<dbReference type="InterPro" id="IPR002078">
    <property type="entry name" value="Sigma_54_int"/>
</dbReference>
<dbReference type="Proteomes" id="UP000547674">
    <property type="component" value="Unassembled WGS sequence"/>
</dbReference>
<dbReference type="SUPFAM" id="SSF52172">
    <property type="entry name" value="CheY-like"/>
    <property type="match status" value="1"/>
</dbReference>
<protein>
    <submittedName>
        <fullName evidence="6">Sigma-54-dependent Fis family transcriptional regulator</fullName>
    </submittedName>
</protein>
<evidence type="ECO:0000256" key="1">
    <source>
        <dbReference type="ARBA" id="ARBA00022741"/>
    </source>
</evidence>
<dbReference type="GO" id="GO:0006355">
    <property type="term" value="P:regulation of DNA-templated transcription"/>
    <property type="evidence" value="ECO:0007669"/>
    <property type="project" value="InterPro"/>
</dbReference>
<dbReference type="EMBL" id="JABDJR010000341">
    <property type="protein sequence ID" value="NNF06820.1"/>
    <property type="molecule type" value="Genomic_DNA"/>
</dbReference>
<dbReference type="InterPro" id="IPR011006">
    <property type="entry name" value="CheY-like_superfamily"/>
</dbReference>
<keyword evidence="1" id="KW-0547">Nucleotide-binding</keyword>
<dbReference type="Pfam" id="PF00072">
    <property type="entry name" value="Response_reg"/>
    <property type="match status" value="1"/>
</dbReference>
<dbReference type="Gene3D" id="3.40.50.2300">
    <property type="match status" value="1"/>
</dbReference>
<dbReference type="GO" id="GO:0005524">
    <property type="term" value="F:ATP binding"/>
    <property type="evidence" value="ECO:0007669"/>
    <property type="project" value="UniProtKB-KW"/>
</dbReference>
<evidence type="ECO:0000256" key="2">
    <source>
        <dbReference type="ARBA" id="ARBA00022840"/>
    </source>
</evidence>
<dbReference type="InterPro" id="IPR025662">
    <property type="entry name" value="Sigma_54_int_dom_ATP-bd_1"/>
</dbReference>
<dbReference type="SMART" id="SM00448">
    <property type="entry name" value="REC"/>
    <property type="match status" value="1"/>
</dbReference>
<evidence type="ECO:0000259" key="5">
    <source>
        <dbReference type="PROSITE" id="PS50110"/>
    </source>
</evidence>
<dbReference type="PROSITE" id="PS00675">
    <property type="entry name" value="SIGMA54_INTERACT_1"/>
    <property type="match status" value="1"/>
</dbReference>
<reference evidence="6 7" key="1">
    <citation type="submission" date="2020-03" db="EMBL/GenBank/DDBJ databases">
        <title>Metabolic flexibility allows generalist bacteria to become dominant in a frequently disturbed ecosystem.</title>
        <authorList>
            <person name="Chen Y.-J."/>
            <person name="Leung P.M."/>
            <person name="Bay S.K."/>
            <person name="Hugenholtz P."/>
            <person name="Kessler A.J."/>
            <person name="Shelley G."/>
            <person name="Waite D.W."/>
            <person name="Cook P.L."/>
            <person name="Greening C."/>
        </authorList>
    </citation>
    <scope>NUCLEOTIDE SEQUENCE [LARGE SCALE GENOMIC DNA]</scope>
    <source>
        <strain evidence="6">SS_bin_28</strain>
    </source>
</reference>
<evidence type="ECO:0000259" key="4">
    <source>
        <dbReference type="PROSITE" id="PS50045"/>
    </source>
</evidence>
<dbReference type="PROSITE" id="PS50045">
    <property type="entry name" value="SIGMA54_INTERACT_4"/>
    <property type="match status" value="1"/>
</dbReference>
<comment type="caution">
    <text evidence="3">Lacks conserved residue(s) required for the propagation of feature annotation.</text>
</comment>
<name>A0A7Y2E8Z3_UNCEI</name>
<dbReference type="Gene3D" id="3.40.50.300">
    <property type="entry name" value="P-loop containing nucleotide triphosphate hydrolases"/>
    <property type="match status" value="1"/>
</dbReference>
<accession>A0A7Y2E8Z3</accession>
<dbReference type="PROSITE" id="PS50110">
    <property type="entry name" value="RESPONSE_REGULATORY"/>
    <property type="match status" value="1"/>
</dbReference>
<gene>
    <name evidence="6" type="ORF">HKN21_08665</name>
</gene>
<comment type="caution">
    <text evidence="6">The sequence shown here is derived from an EMBL/GenBank/DDBJ whole genome shotgun (WGS) entry which is preliminary data.</text>
</comment>
<dbReference type="PANTHER" id="PTHR32071:SF57">
    <property type="entry name" value="C4-DICARBOXYLATE TRANSPORT TRANSCRIPTIONAL REGULATORY PROTEIN DCTD"/>
    <property type="match status" value="1"/>
</dbReference>
<evidence type="ECO:0000256" key="3">
    <source>
        <dbReference type="PROSITE-ProRule" id="PRU00169"/>
    </source>
</evidence>
<sequence>MERPRALVVDKQTKFRKELGHFLEKDLGMATVMVADGEAAYNVLDKDPVNVLITELSAQRIDGMRLLEIARARNPETCIILIAPNLDLAQATEAMRQGAYDVQTRPLNFERLRAVLERGLSHQQLVHKVSDLQARLDHRYGLNDLTGKSPQMVTVYDRIRTLAPTRTTILVTGETGTGKELVAKALHHLSPRRNDPFVALNCSALGEGVVESELFGHEKGA</sequence>
<dbReference type="CDD" id="cd00009">
    <property type="entry name" value="AAA"/>
    <property type="match status" value="1"/>
</dbReference>
<feature type="domain" description="Sigma-54 factor interaction" evidence="4">
    <location>
        <begin position="145"/>
        <end position="221"/>
    </location>
</feature>
<evidence type="ECO:0000313" key="7">
    <source>
        <dbReference type="Proteomes" id="UP000547674"/>
    </source>
</evidence>
<proteinExistence type="predicted"/>
<dbReference type="InterPro" id="IPR027417">
    <property type="entry name" value="P-loop_NTPase"/>
</dbReference>
<keyword evidence="2" id="KW-0067">ATP-binding</keyword>
<feature type="non-terminal residue" evidence="6">
    <location>
        <position position="221"/>
    </location>
</feature>
<dbReference type="Pfam" id="PF00158">
    <property type="entry name" value="Sigma54_activat"/>
    <property type="match status" value="1"/>
</dbReference>
<dbReference type="AlphaFoldDB" id="A0A7Y2E8Z3"/>
<feature type="domain" description="Response regulatory" evidence="5">
    <location>
        <begin position="5"/>
        <end position="120"/>
    </location>
</feature>